<reference evidence="1 2" key="1">
    <citation type="journal article" date="2014" name="Curr. Biol.">
        <title>The genome of the clonal raider ant Cerapachys biroi.</title>
        <authorList>
            <person name="Oxley P.R."/>
            <person name="Ji L."/>
            <person name="Fetter-Pruneda I."/>
            <person name="McKenzie S.K."/>
            <person name="Li C."/>
            <person name="Hu H."/>
            <person name="Zhang G."/>
            <person name="Kronauer D.J."/>
        </authorList>
    </citation>
    <scope>NUCLEOTIDE SEQUENCE [LARGE SCALE GENOMIC DNA]</scope>
</reference>
<accession>A0A026W9F9</accession>
<proteinExistence type="predicted"/>
<dbReference type="Proteomes" id="UP000053097">
    <property type="component" value="Unassembled WGS sequence"/>
</dbReference>
<keyword evidence="2" id="KW-1185">Reference proteome</keyword>
<dbReference type="EMBL" id="KK107373">
    <property type="protein sequence ID" value="EZA51644.1"/>
    <property type="molecule type" value="Genomic_DNA"/>
</dbReference>
<gene>
    <name evidence="1" type="ORF">X777_08828</name>
</gene>
<protein>
    <submittedName>
        <fullName evidence="1">Uncharacterized protein</fullName>
    </submittedName>
</protein>
<name>A0A026W9F9_OOCBI</name>
<sequence length="144" mass="16384">MCQLSASAVQVEAVCRGSWWKRHVTPRRARHDATRRAKDAPTTGVDTIFLPRSSFLSESRTTRLKFVRSVPCRVGVSSCNCNLRTSRTAHVHQGEERPKIILASRLAEVARNPTDEVQPRLHYRNVVFVSKRFAERSQAGCLRR</sequence>
<evidence type="ECO:0000313" key="1">
    <source>
        <dbReference type="EMBL" id="EZA51644.1"/>
    </source>
</evidence>
<dbReference type="AlphaFoldDB" id="A0A026W9F9"/>
<organism evidence="1 2">
    <name type="scientific">Ooceraea biroi</name>
    <name type="common">Clonal raider ant</name>
    <name type="synonym">Cerapachys biroi</name>
    <dbReference type="NCBI Taxonomy" id="2015173"/>
    <lineage>
        <taxon>Eukaryota</taxon>
        <taxon>Metazoa</taxon>
        <taxon>Ecdysozoa</taxon>
        <taxon>Arthropoda</taxon>
        <taxon>Hexapoda</taxon>
        <taxon>Insecta</taxon>
        <taxon>Pterygota</taxon>
        <taxon>Neoptera</taxon>
        <taxon>Endopterygota</taxon>
        <taxon>Hymenoptera</taxon>
        <taxon>Apocrita</taxon>
        <taxon>Aculeata</taxon>
        <taxon>Formicoidea</taxon>
        <taxon>Formicidae</taxon>
        <taxon>Dorylinae</taxon>
        <taxon>Ooceraea</taxon>
    </lineage>
</organism>
<evidence type="ECO:0000313" key="2">
    <source>
        <dbReference type="Proteomes" id="UP000053097"/>
    </source>
</evidence>